<evidence type="ECO:0000256" key="3">
    <source>
        <dbReference type="ARBA" id="ARBA00023015"/>
    </source>
</evidence>
<dbReference type="OrthoDB" id="9794015at2"/>
<dbReference type="PROSITE" id="PS50949">
    <property type="entry name" value="HTH_GNTR"/>
    <property type="match status" value="1"/>
</dbReference>
<evidence type="ECO:0000313" key="8">
    <source>
        <dbReference type="EMBL" id="CTQ75527.1"/>
    </source>
</evidence>
<dbReference type="InterPro" id="IPR036388">
    <property type="entry name" value="WH-like_DNA-bd_sf"/>
</dbReference>
<dbReference type="GO" id="GO:0003677">
    <property type="term" value="F:DNA binding"/>
    <property type="evidence" value="ECO:0007669"/>
    <property type="project" value="UniProtKB-KW"/>
</dbReference>
<dbReference type="InterPro" id="IPR051446">
    <property type="entry name" value="HTH_trans_reg/aminotransferase"/>
</dbReference>
<dbReference type="SUPFAM" id="SSF53383">
    <property type="entry name" value="PLP-dependent transferases"/>
    <property type="match status" value="1"/>
</dbReference>
<dbReference type="InterPro" id="IPR036390">
    <property type="entry name" value="WH_DNA-bd_sf"/>
</dbReference>
<keyword evidence="4" id="KW-0238">DNA-binding</keyword>
<accession>A0A0M7AX34</accession>
<dbReference type="Proteomes" id="UP000049983">
    <property type="component" value="Unassembled WGS sequence"/>
</dbReference>
<dbReference type="PANTHER" id="PTHR46577:SF1">
    <property type="entry name" value="HTH-TYPE TRANSCRIPTIONAL REGULATORY PROTEIN GABR"/>
    <property type="match status" value="1"/>
</dbReference>
<dbReference type="SUPFAM" id="SSF46785">
    <property type="entry name" value="Winged helix' DNA-binding domain"/>
    <property type="match status" value="1"/>
</dbReference>
<dbReference type="CDD" id="cd07377">
    <property type="entry name" value="WHTH_GntR"/>
    <property type="match status" value="1"/>
</dbReference>
<dbReference type="InterPro" id="IPR000524">
    <property type="entry name" value="Tscrpt_reg_HTH_GntR"/>
</dbReference>
<dbReference type="RefSeq" id="WP_055118556.1">
    <property type="nucleotide sequence ID" value="NZ_CXWA01000008.1"/>
</dbReference>
<gene>
    <name evidence="8" type="primary">ydcR_2</name>
    <name evidence="8" type="ORF">LA5096_04424</name>
</gene>
<sequence>MTNWHPDLSNSNAPRYIAIADSIETDLSTGRLSPGDRLPAQRHLAKLLGLDFTTVARGYTEARRRGLLSSQVGSGTFVTHPHDGDKKNTGGHSSRIGIPDFSMNLPPEPEGTALLSKMQSGFSALSSDLTPLLRYQSFETSEPDQNAAVSWLKSAGLTARPEQILFSPGAQAALTNILATLTAPGDQIGSEAITYPGIRSVCAQLHLELKGLETDENGIIPEIFEAASRTGGLRALYLNPTLHNPTTRTVPYKRRRELVSIAENHGIPILEDDAYSLLSRTPPVPFATLAPEITWYVGSLSKCLGAGLRLAYVLAPDQGASWQFSRAVRTSQVMPSPLTVGLATRWIEDDTAAALLDQIRSESRTRQTIAANYLKDHAFLADPDGFHLWLNLPDGWNRSAFVSQMRNLQIGIVEADAFTVSGQPLEAVRIGLGGPINHAQLSQAMEIIAQTLQASPARASVYF</sequence>
<keyword evidence="3" id="KW-0805">Transcription regulation</keyword>
<keyword evidence="9" id="KW-1185">Reference proteome</keyword>
<dbReference type="Gene3D" id="3.40.640.10">
    <property type="entry name" value="Type I PLP-dependent aspartate aminotransferase-like (Major domain)"/>
    <property type="match status" value="1"/>
</dbReference>
<reference evidence="9" key="1">
    <citation type="submission" date="2015-07" db="EMBL/GenBank/DDBJ databases">
        <authorList>
            <person name="Rodrigo-Torres Lidia"/>
            <person name="Arahal R.David."/>
        </authorList>
    </citation>
    <scope>NUCLEOTIDE SEQUENCE [LARGE SCALE GENOMIC DNA]</scope>
    <source>
        <strain evidence="9">CECT 5096</strain>
    </source>
</reference>
<keyword evidence="2" id="KW-0663">Pyridoxal phosphate</keyword>
<dbReference type="PANTHER" id="PTHR46577">
    <property type="entry name" value="HTH-TYPE TRANSCRIPTIONAL REGULATORY PROTEIN GABR"/>
    <property type="match status" value="1"/>
</dbReference>
<dbReference type="STRING" id="311410.LA5095_04279"/>
<dbReference type="Pfam" id="PF00155">
    <property type="entry name" value="Aminotran_1_2"/>
    <property type="match status" value="1"/>
</dbReference>
<evidence type="ECO:0000256" key="5">
    <source>
        <dbReference type="ARBA" id="ARBA00023163"/>
    </source>
</evidence>
<name>A0A0M7AX34_9HYPH</name>
<dbReference type="GO" id="GO:0003700">
    <property type="term" value="F:DNA-binding transcription factor activity"/>
    <property type="evidence" value="ECO:0007669"/>
    <property type="project" value="InterPro"/>
</dbReference>
<dbReference type="Pfam" id="PF00392">
    <property type="entry name" value="GntR"/>
    <property type="match status" value="1"/>
</dbReference>
<evidence type="ECO:0000313" key="9">
    <source>
        <dbReference type="Proteomes" id="UP000049983"/>
    </source>
</evidence>
<dbReference type="Gene3D" id="1.10.10.10">
    <property type="entry name" value="Winged helix-like DNA-binding domain superfamily/Winged helix DNA-binding domain"/>
    <property type="match status" value="1"/>
</dbReference>
<evidence type="ECO:0000259" key="7">
    <source>
        <dbReference type="PROSITE" id="PS50949"/>
    </source>
</evidence>
<dbReference type="SMART" id="SM00345">
    <property type="entry name" value="HTH_GNTR"/>
    <property type="match status" value="1"/>
</dbReference>
<comment type="similarity">
    <text evidence="1">In the C-terminal section; belongs to the class-I pyridoxal-phosphate-dependent aminotransferase family.</text>
</comment>
<dbReference type="InterPro" id="IPR004839">
    <property type="entry name" value="Aminotransferase_I/II_large"/>
</dbReference>
<feature type="region of interest" description="Disordered" evidence="6">
    <location>
        <begin position="73"/>
        <end position="95"/>
    </location>
</feature>
<proteinExistence type="inferred from homology"/>
<protein>
    <submittedName>
        <fullName evidence="8">Putative HTH-type transcriptional regulator YdcR</fullName>
    </submittedName>
</protein>
<evidence type="ECO:0000256" key="4">
    <source>
        <dbReference type="ARBA" id="ARBA00023125"/>
    </source>
</evidence>
<dbReference type="GO" id="GO:0030170">
    <property type="term" value="F:pyridoxal phosphate binding"/>
    <property type="evidence" value="ECO:0007669"/>
    <property type="project" value="InterPro"/>
</dbReference>
<dbReference type="EMBL" id="CXWC01000012">
    <property type="protein sequence ID" value="CTQ75527.1"/>
    <property type="molecule type" value="Genomic_DNA"/>
</dbReference>
<evidence type="ECO:0000256" key="1">
    <source>
        <dbReference type="ARBA" id="ARBA00005384"/>
    </source>
</evidence>
<dbReference type="GeneID" id="97671718"/>
<keyword evidence="5" id="KW-0804">Transcription</keyword>
<feature type="domain" description="HTH gntR-type" evidence="7">
    <location>
        <begin position="13"/>
        <end position="81"/>
    </location>
</feature>
<evidence type="ECO:0000256" key="6">
    <source>
        <dbReference type="SAM" id="MobiDB-lite"/>
    </source>
</evidence>
<dbReference type="InterPro" id="IPR015424">
    <property type="entry name" value="PyrdxlP-dep_Trfase"/>
</dbReference>
<organism evidence="8 9">
    <name type="scientific">Roseibium album</name>
    <dbReference type="NCBI Taxonomy" id="311410"/>
    <lineage>
        <taxon>Bacteria</taxon>
        <taxon>Pseudomonadati</taxon>
        <taxon>Pseudomonadota</taxon>
        <taxon>Alphaproteobacteria</taxon>
        <taxon>Hyphomicrobiales</taxon>
        <taxon>Stappiaceae</taxon>
        <taxon>Roseibium</taxon>
    </lineage>
</organism>
<dbReference type="CDD" id="cd00609">
    <property type="entry name" value="AAT_like"/>
    <property type="match status" value="1"/>
</dbReference>
<dbReference type="InterPro" id="IPR015421">
    <property type="entry name" value="PyrdxlP-dep_Trfase_major"/>
</dbReference>
<evidence type="ECO:0000256" key="2">
    <source>
        <dbReference type="ARBA" id="ARBA00022898"/>
    </source>
</evidence>
<dbReference type="AlphaFoldDB" id="A0A0M7AX34"/>